<keyword evidence="2" id="KW-1185">Reference proteome</keyword>
<comment type="caution">
    <text evidence="1">The sequence shown here is derived from an EMBL/GenBank/DDBJ whole genome shotgun (WGS) entry which is preliminary data.</text>
</comment>
<gene>
    <name evidence="1" type="ORF">P171DRAFT_492994</name>
</gene>
<dbReference type="Proteomes" id="UP000799764">
    <property type="component" value="Unassembled WGS sequence"/>
</dbReference>
<evidence type="ECO:0000313" key="2">
    <source>
        <dbReference type="Proteomes" id="UP000799764"/>
    </source>
</evidence>
<accession>A0A9P4PUF7</accession>
<protein>
    <submittedName>
        <fullName evidence="1">Uncharacterized protein</fullName>
    </submittedName>
</protein>
<proteinExistence type="predicted"/>
<dbReference type="EMBL" id="MU001492">
    <property type="protein sequence ID" value="KAF2451569.1"/>
    <property type="molecule type" value="Genomic_DNA"/>
</dbReference>
<name>A0A9P4PUF7_9PLEO</name>
<evidence type="ECO:0000313" key="1">
    <source>
        <dbReference type="EMBL" id="KAF2451569.1"/>
    </source>
</evidence>
<dbReference type="AlphaFoldDB" id="A0A9P4PUF7"/>
<sequence length="157" mass="17374">MAYNANNLLAAVSNDLATAMARIAQLQSQSTPQDIFQQGDINDLRRVVVGLEEQIRVAVQHAKEAEIAARTCQLQLEASHHNSILKTFNAKMDNFQRLHPLLHYKTGQPIPNFPPSKSQINKLEAPELQRLLLCLGMNANVESLLEARVRLIGAVGS</sequence>
<dbReference type="OrthoDB" id="3557216at2759"/>
<organism evidence="1 2">
    <name type="scientific">Karstenula rhodostoma CBS 690.94</name>
    <dbReference type="NCBI Taxonomy" id="1392251"/>
    <lineage>
        <taxon>Eukaryota</taxon>
        <taxon>Fungi</taxon>
        <taxon>Dikarya</taxon>
        <taxon>Ascomycota</taxon>
        <taxon>Pezizomycotina</taxon>
        <taxon>Dothideomycetes</taxon>
        <taxon>Pleosporomycetidae</taxon>
        <taxon>Pleosporales</taxon>
        <taxon>Massarineae</taxon>
        <taxon>Didymosphaeriaceae</taxon>
        <taxon>Karstenula</taxon>
    </lineage>
</organism>
<reference evidence="1" key="1">
    <citation type="journal article" date="2020" name="Stud. Mycol.">
        <title>101 Dothideomycetes genomes: a test case for predicting lifestyles and emergence of pathogens.</title>
        <authorList>
            <person name="Haridas S."/>
            <person name="Albert R."/>
            <person name="Binder M."/>
            <person name="Bloem J."/>
            <person name="Labutti K."/>
            <person name="Salamov A."/>
            <person name="Andreopoulos B."/>
            <person name="Baker S."/>
            <person name="Barry K."/>
            <person name="Bills G."/>
            <person name="Bluhm B."/>
            <person name="Cannon C."/>
            <person name="Castanera R."/>
            <person name="Culley D."/>
            <person name="Daum C."/>
            <person name="Ezra D."/>
            <person name="Gonzalez J."/>
            <person name="Henrissat B."/>
            <person name="Kuo A."/>
            <person name="Liang C."/>
            <person name="Lipzen A."/>
            <person name="Lutzoni F."/>
            <person name="Magnuson J."/>
            <person name="Mondo S."/>
            <person name="Nolan M."/>
            <person name="Ohm R."/>
            <person name="Pangilinan J."/>
            <person name="Park H.-J."/>
            <person name="Ramirez L."/>
            <person name="Alfaro M."/>
            <person name="Sun H."/>
            <person name="Tritt A."/>
            <person name="Yoshinaga Y."/>
            <person name="Zwiers L.-H."/>
            <person name="Turgeon B."/>
            <person name="Goodwin S."/>
            <person name="Spatafora J."/>
            <person name="Crous P."/>
            <person name="Grigoriev I."/>
        </authorList>
    </citation>
    <scope>NUCLEOTIDE SEQUENCE</scope>
    <source>
        <strain evidence="1">CBS 690.94</strain>
    </source>
</reference>